<evidence type="ECO:0000313" key="1">
    <source>
        <dbReference type="EMBL" id="QEG01330.1"/>
    </source>
</evidence>
<accession>A0A5B9MLP7</accession>
<dbReference type="RefSeq" id="WP_147870418.1">
    <property type="nucleotide sequence ID" value="NZ_CP036264.1"/>
</dbReference>
<reference evidence="1 2" key="1">
    <citation type="submission" date="2019-02" db="EMBL/GenBank/DDBJ databases">
        <title>Planctomycetal bacteria perform biofilm scaping via a novel small molecule.</title>
        <authorList>
            <person name="Jeske O."/>
            <person name="Boedeker C."/>
            <person name="Wiegand S."/>
            <person name="Breitling P."/>
            <person name="Kallscheuer N."/>
            <person name="Jogler M."/>
            <person name="Rohde M."/>
            <person name="Petersen J."/>
            <person name="Medema M.H."/>
            <person name="Surup F."/>
            <person name="Jogler C."/>
        </authorList>
    </citation>
    <scope>NUCLEOTIDE SEQUENCE [LARGE SCALE GENOMIC DNA]</scope>
    <source>
        <strain evidence="1 2">Mal15</strain>
    </source>
</reference>
<dbReference type="KEGG" id="smam:Mal15_54060"/>
<gene>
    <name evidence="1" type="ORF">Mal15_54060</name>
</gene>
<proteinExistence type="predicted"/>
<protein>
    <recommendedName>
        <fullName evidence="3">DUF5666 domain-containing protein</fullName>
    </recommendedName>
</protein>
<name>A0A5B9MLP7_9BACT</name>
<dbReference type="Proteomes" id="UP000321353">
    <property type="component" value="Chromosome"/>
</dbReference>
<dbReference type="EMBL" id="CP036264">
    <property type="protein sequence ID" value="QEG01330.1"/>
    <property type="molecule type" value="Genomic_DNA"/>
</dbReference>
<evidence type="ECO:0008006" key="3">
    <source>
        <dbReference type="Google" id="ProtNLM"/>
    </source>
</evidence>
<dbReference type="AlphaFoldDB" id="A0A5B9MLP7"/>
<keyword evidence="2" id="KW-1185">Reference proteome</keyword>
<evidence type="ECO:0000313" key="2">
    <source>
        <dbReference type="Proteomes" id="UP000321353"/>
    </source>
</evidence>
<sequence>MVGASSIHAQTERALERRADRLERRAERRMERASYFTQQAWQELNPWIRSNGVDPQWAFNRAARAMNNAAVAENRAAANEIASDRAAAVDGRFDVDVSSQAGTRSDWYGFRNNAPATAWFYDYYTIVPSYTYPTVVETQTLTSPIEESRPKASTTGVVGAVESVTVEGEVVALKQSRVGGKEHLIAKLDLRSGAPSVDGVDLGPVDRANQLGLTVGANVKATGWTEQIGEKQLLVANSATNGDQVLRIDRSFEESIEATVIDLKEVQFDYGPKYIAIVESDGSRMLVDLGPVSTFDSRITPKSTITIVGTPVRSNDQILMVAKSIAIDGTVIELR</sequence>
<organism evidence="1 2">
    <name type="scientific">Stieleria maiorica</name>
    <dbReference type="NCBI Taxonomy" id="2795974"/>
    <lineage>
        <taxon>Bacteria</taxon>
        <taxon>Pseudomonadati</taxon>
        <taxon>Planctomycetota</taxon>
        <taxon>Planctomycetia</taxon>
        <taxon>Pirellulales</taxon>
        <taxon>Pirellulaceae</taxon>
        <taxon>Stieleria</taxon>
    </lineage>
</organism>